<evidence type="ECO:0000259" key="4">
    <source>
        <dbReference type="PROSITE" id="PS51379"/>
    </source>
</evidence>
<dbReference type="STRING" id="523846.Mfer_0920"/>
<dbReference type="PROSITE" id="PS51379">
    <property type="entry name" value="4FE4S_FER_2"/>
    <property type="match status" value="2"/>
</dbReference>
<keyword evidence="6" id="KW-1185">Reference proteome</keyword>
<dbReference type="NCBIfam" id="NF009945">
    <property type="entry name" value="PRK13409.1"/>
    <property type="match status" value="1"/>
</dbReference>
<dbReference type="PRINTS" id="PR01868">
    <property type="entry name" value="ABCEFAMILY"/>
</dbReference>
<name>E3GZI6_METFV</name>
<dbReference type="GO" id="GO:0005524">
    <property type="term" value="F:ATP binding"/>
    <property type="evidence" value="ECO:0007669"/>
    <property type="project" value="UniProtKB-KW"/>
</dbReference>
<dbReference type="InterPro" id="IPR007209">
    <property type="entry name" value="RNaseL-inhib-like_metal-bd_dom"/>
</dbReference>
<dbReference type="Pfam" id="PF00037">
    <property type="entry name" value="Fer4"/>
    <property type="match status" value="1"/>
</dbReference>
<evidence type="ECO:0000256" key="2">
    <source>
        <dbReference type="ARBA" id="ARBA00022840"/>
    </source>
</evidence>
<sequence>MSRLAILDKDRCQPKKCGYLCLEYCPGVRMGEDTIVIHKKTKKPIISEKLCSGCGICVKKCPFDAINIINLPEALGDPVHRYGENMFELFGLPIVTEKEVVGLLGPNGIGKSTILRILSGELKPNLGNYQNPPSWEEIFEFFRGSQLQDYFKKLANKEIRVAHKPQAVDLLPKYVKGNVKDLLEKTDELNKLDEISDLLNLEISLKKDIKELSGGELQRVAIAATLLKDVDFYYFDEPSSWLDIYQRLNMAKVIRRYAEKFKKSILVVEHDLSVLDTISDYIHVLYGEPNAYGVVSNKKSVRVGINEYLKGFLRDENVRFRREELKFHVSRTIETTKKGTIIKYPSFVKCYNGFKLYVDSGELYENEVVTAFGPNSIGKTTFAKILAGVEKPDKGKIEENINIAYKPQYISIEFDGTVEEFLHKNVTYYGTTAFRTEILKPFKLENLLHREVSTLSGGELQRLMIATVLAEDADLYVLDEPTAFLDVEERLSVAKSIRKIVENKHAAAIVIDHDILFLDYIADRAMVFYGKPGVEGHATKPMSLRNAMNKFLSQVNITFRRDKETKRPRANKPDSYLDRKQREVGEYYYYDT</sequence>
<dbReference type="GO" id="GO:0016887">
    <property type="term" value="F:ATP hydrolysis activity"/>
    <property type="evidence" value="ECO:0007669"/>
    <property type="project" value="InterPro"/>
</dbReference>
<dbReference type="PANTHER" id="PTHR19248">
    <property type="entry name" value="ATP-BINDING TRANSPORT PROTEIN-RELATED"/>
    <property type="match status" value="1"/>
</dbReference>
<evidence type="ECO:0000313" key="5">
    <source>
        <dbReference type="EMBL" id="ADP77718.1"/>
    </source>
</evidence>
<dbReference type="Gene3D" id="3.40.50.300">
    <property type="entry name" value="P-loop containing nucleotide triphosphate hydrolases"/>
    <property type="match status" value="2"/>
</dbReference>
<feature type="domain" description="4Fe-4S ferredoxin-type" evidence="4">
    <location>
        <begin position="3"/>
        <end position="33"/>
    </location>
</feature>
<dbReference type="OrthoDB" id="30658at2157"/>
<evidence type="ECO:0000259" key="3">
    <source>
        <dbReference type="PROSITE" id="PS50893"/>
    </source>
</evidence>
<gene>
    <name evidence="5" type="ordered locus">Mfer_0920</name>
</gene>
<dbReference type="PROSITE" id="PS00211">
    <property type="entry name" value="ABC_TRANSPORTER_1"/>
    <property type="match status" value="2"/>
</dbReference>
<feature type="domain" description="ABC transporter" evidence="3">
    <location>
        <begin position="66"/>
        <end position="312"/>
    </location>
</feature>
<dbReference type="Pfam" id="PF00005">
    <property type="entry name" value="ABC_tran"/>
    <property type="match status" value="2"/>
</dbReference>
<dbReference type="SUPFAM" id="SSF52540">
    <property type="entry name" value="P-loop containing nucleoside triphosphate hydrolases"/>
    <property type="match status" value="2"/>
</dbReference>
<dbReference type="Proteomes" id="UP000002315">
    <property type="component" value="Chromosome"/>
</dbReference>
<dbReference type="InterPro" id="IPR003593">
    <property type="entry name" value="AAA+_ATPase"/>
</dbReference>
<dbReference type="Pfam" id="PF04068">
    <property type="entry name" value="Fer4_RLI"/>
    <property type="match status" value="1"/>
</dbReference>
<dbReference type="SMART" id="SM00382">
    <property type="entry name" value="AAA"/>
    <property type="match status" value="2"/>
</dbReference>
<dbReference type="InterPro" id="IPR017900">
    <property type="entry name" value="4Fe4S_Fe_S_CS"/>
</dbReference>
<dbReference type="KEGG" id="mfv:Mfer_0920"/>
<keyword evidence="1" id="KW-0547">Nucleotide-binding</keyword>
<dbReference type="EMBL" id="CP002278">
    <property type="protein sequence ID" value="ADP77718.1"/>
    <property type="molecule type" value="Genomic_DNA"/>
</dbReference>
<dbReference type="GO" id="GO:0016491">
    <property type="term" value="F:oxidoreductase activity"/>
    <property type="evidence" value="ECO:0007669"/>
    <property type="project" value="UniProtKB-ARBA"/>
</dbReference>
<proteinExistence type="predicted"/>
<reference evidence="5 6" key="1">
    <citation type="journal article" date="2010" name="Stand. Genomic Sci.">
        <title>Complete genome sequence of Methanothermus fervidus type strain (V24S).</title>
        <authorList>
            <person name="Anderson I."/>
            <person name="Djao O.D."/>
            <person name="Misra M."/>
            <person name="Chertkov O."/>
            <person name="Nolan M."/>
            <person name="Lucas S."/>
            <person name="Lapidus A."/>
            <person name="Del Rio T.G."/>
            <person name="Tice H."/>
            <person name="Cheng J.F."/>
            <person name="Tapia R."/>
            <person name="Han C."/>
            <person name="Goodwin L."/>
            <person name="Pitluck S."/>
            <person name="Liolios K."/>
            <person name="Ivanova N."/>
            <person name="Mavromatis K."/>
            <person name="Mikhailova N."/>
            <person name="Pati A."/>
            <person name="Brambilla E."/>
            <person name="Chen A."/>
            <person name="Palaniappan K."/>
            <person name="Land M."/>
            <person name="Hauser L."/>
            <person name="Chang Y.J."/>
            <person name="Jeffries C.D."/>
            <person name="Sikorski J."/>
            <person name="Spring S."/>
            <person name="Rohde M."/>
            <person name="Eichinger K."/>
            <person name="Huber H."/>
            <person name="Wirth R."/>
            <person name="Goker M."/>
            <person name="Detter J.C."/>
            <person name="Woyke T."/>
            <person name="Bristow J."/>
            <person name="Eisen J.A."/>
            <person name="Markowitz V."/>
            <person name="Hugenholtz P."/>
            <person name="Klenk H.P."/>
            <person name="Kyrpides N.C."/>
        </authorList>
    </citation>
    <scope>NUCLEOTIDE SEQUENCE [LARGE SCALE GENOMIC DNA]</scope>
    <source>
        <strain evidence="6">ATCC 43054 / DSM 2088 / JCM 10308 / V24 S</strain>
    </source>
</reference>
<dbReference type="HOGENOM" id="CLU_017344_4_1_2"/>
<dbReference type="InterPro" id="IPR003439">
    <property type="entry name" value="ABC_transporter-like_ATP-bd"/>
</dbReference>
<evidence type="ECO:0000313" key="6">
    <source>
        <dbReference type="Proteomes" id="UP000002315"/>
    </source>
</evidence>
<dbReference type="InterPro" id="IPR027417">
    <property type="entry name" value="P-loop_NTPase"/>
</dbReference>
<dbReference type="FunFam" id="3.40.50.300:FF:000152">
    <property type="entry name" value="ATP-binding cassette, sub-family E, member 1"/>
    <property type="match status" value="1"/>
</dbReference>
<keyword evidence="2" id="KW-0067">ATP-binding</keyword>
<evidence type="ECO:0000256" key="1">
    <source>
        <dbReference type="ARBA" id="ARBA00022741"/>
    </source>
</evidence>
<dbReference type="FunFam" id="3.40.50.300:FF:001546">
    <property type="entry name" value="RNase L inhibitor homolog"/>
    <property type="match status" value="1"/>
</dbReference>
<feature type="domain" description="ABC transporter" evidence="3">
    <location>
        <begin position="336"/>
        <end position="555"/>
    </location>
</feature>
<accession>E3GZI6</accession>
<dbReference type="PROSITE" id="PS00198">
    <property type="entry name" value="4FE4S_FER_1"/>
    <property type="match status" value="1"/>
</dbReference>
<organism evidence="5 6">
    <name type="scientific">Methanothermus fervidus (strain ATCC 43054 / DSM 2088 / JCM 10308 / V24 S)</name>
    <dbReference type="NCBI Taxonomy" id="523846"/>
    <lineage>
        <taxon>Archaea</taxon>
        <taxon>Methanobacteriati</taxon>
        <taxon>Methanobacteriota</taxon>
        <taxon>Methanomada group</taxon>
        <taxon>Methanobacteria</taxon>
        <taxon>Methanobacteriales</taxon>
        <taxon>Methanothermaceae</taxon>
        <taxon>Methanothermus</taxon>
    </lineage>
</organism>
<protein>
    <submittedName>
        <fullName evidence="5">ABC transporter related protein</fullName>
    </submittedName>
</protein>
<feature type="domain" description="4Fe-4S ferredoxin-type" evidence="4">
    <location>
        <begin position="42"/>
        <end position="71"/>
    </location>
</feature>
<dbReference type="AlphaFoldDB" id="E3GZI6"/>
<dbReference type="SUPFAM" id="SSF54862">
    <property type="entry name" value="4Fe-4S ferredoxins"/>
    <property type="match status" value="1"/>
</dbReference>
<dbReference type="InterPro" id="IPR013283">
    <property type="entry name" value="RLI1"/>
</dbReference>
<dbReference type="PROSITE" id="PS50893">
    <property type="entry name" value="ABC_TRANSPORTER_2"/>
    <property type="match status" value="2"/>
</dbReference>
<dbReference type="InterPro" id="IPR017871">
    <property type="entry name" value="ABC_transporter-like_CS"/>
</dbReference>
<dbReference type="InterPro" id="IPR017896">
    <property type="entry name" value="4Fe4S_Fe-S-bd"/>
</dbReference>